<accession>A0A378W257</accession>
<organism evidence="2">
    <name type="scientific">Neisseria gonorrhoeae</name>
    <dbReference type="NCBI Taxonomy" id="485"/>
    <lineage>
        <taxon>Bacteria</taxon>
        <taxon>Pseudomonadati</taxon>
        <taxon>Pseudomonadota</taxon>
        <taxon>Betaproteobacteria</taxon>
        <taxon>Neisseriales</taxon>
        <taxon>Neisseriaceae</taxon>
        <taxon>Neisseria</taxon>
    </lineage>
</organism>
<sequence>METVGKPLSGAAVVGQVEADILGNAFYVVAVYIPRAFGSGIAAALWPVVAVGGMVFVSVPMDAVKAESVNGTTGFVRIGM</sequence>
<proteinExistence type="predicted"/>
<protein>
    <submittedName>
        <fullName evidence="2">Uncharacterized protein</fullName>
    </submittedName>
</protein>
<keyword evidence="1" id="KW-1133">Transmembrane helix</keyword>
<reference evidence="2" key="1">
    <citation type="submission" date="2018-06" db="EMBL/GenBank/DDBJ databases">
        <authorList>
            <consortium name="Pathogen Informatics"/>
            <person name="Doyle S."/>
        </authorList>
    </citation>
    <scope>NUCLEOTIDE SEQUENCE [LARGE SCALE GENOMIC DNA]</scope>
    <source>
        <strain evidence="2">NCTC11421</strain>
    </source>
</reference>
<dbReference type="EMBL" id="UGRI01000001">
    <property type="protein sequence ID" value="SUA24554.1"/>
    <property type="molecule type" value="Genomic_DNA"/>
</dbReference>
<gene>
    <name evidence="2" type="ORF">NCTC11421_02555</name>
</gene>
<keyword evidence="1" id="KW-0812">Transmembrane</keyword>
<evidence type="ECO:0000256" key="1">
    <source>
        <dbReference type="SAM" id="Phobius"/>
    </source>
</evidence>
<name>A0A378W257_NEIGO</name>
<feature type="transmembrane region" description="Helical" evidence="1">
    <location>
        <begin position="36"/>
        <end position="57"/>
    </location>
</feature>
<keyword evidence="1" id="KW-0472">Membrane</keyword>
<dbReference type="AlphaFoldDB" id="A0A378W257"/>
<evidence type="ECO:0000313" key="2">
    <source>
        <dbReference type="EMBL" id="SUA24554.1"/>
    </source>
</evidence>